<protein>
    <submittedName>
        <fullName evidence="2">Methyltransferase domain-containing protein</fullName>
    </submittedName>
</protein>
<name>A0A7C9GTB8_9SPHN</name>
<dbReference type="Pfam" id="PF08241">
    <property type="entry name" value="Methyltransf_11"/>
    <property type="match status" value="1"/>
</dbReference>
<dbReference type="CDD" id="cd02440">
    <property type="entry name" value="AdoMet_MTases"/>
    <property type="match status" value="1"/>
</dbReference>
<dbReference type="Gene3D" id="3.40.50.150">
    <property type="entry name" value="Vaccinia Virus protein VP39"/>
    <property type="match status" value="1"/>
</dbReference>
<keyword evidence="2" id="KW-0808">Transferase</keyword>
<evidence type="ECO:0000313" key="3">
    <source>
        <dbReference type="Proteomes" id="UP000481327"/>
    </source>
</evidence>
<dbReference type="InterPro" id="IPR029063">
    <property type="entry name" value="SAM-dependent_MTases_sf"/>
</dbReference>
<comment type="caution">
    <text evidence="2">The sequence shown here is derived from an EMBL/GenBank/DDBJ whole genome shotgun (WGS) entry which is preliminary data.</text>
</comment>
<dbReference type="RefSeq" id="WP_152576493.1">
    <property type="nucleotide sequence ID" value="NZ_JAATJI010000001.1"/>
</dbReference>
<reference evidence="2 3" key="1">
    <citation type="submission" date="2019-09" db="EMBL/GenBank/DDBJ databases">
        <title>Polymorphobacter sp. isolated from a lake in China.</title>
        <authorList>
            <person name="Liu Z."/>
        </authorList>
    </citation>
    <scope>NUCLEOTIDE SEQUENCE [LARGE SCALE GENOMIC DNA]</scope>
    <source>
        <strain evidence="2 3">D40P</strain>
    </source>
</reference>
<dbReference type="EMBL" id="WIOL01000001">
    <property type="protein sequence ID" value="MQT16049.1"/>
    <property type="molecule type" value="Genomic_DNA"/>
</dbReference>
<evidence type="ECO:0000259" key="1">
    <source>
        <dbReference type="Pfam" id="PF08241"/>
    </source>
</evidence>
<dbReference type="Proteomes" id="UP000481327">
    <property type="component" value="Unassembled WGS sequence"/>
</dbReference>
<dbReference type="SUPFAM" id="SSF53335">
    <property type="entry name" value="S-adenosyl-L-methionine-dependent methyltransferases"/>
    <property type="match status" value="1"/>
</dbReference>
<feature type="domain" description="Methyltransferase type 11" evidence="1">
    <location>
        <begin position="41"/>
        <end position="128"/>
    </location>
</feature>
<gene>
    <name evidence="2" type="ORF">F3168_02075</name>
</gene>
<accession>A0A7C9GTB8</accession>
<dbReference type="PANTHER" id="PTHR43861:SF1">
    <property type="entry name" value="TRANS-ACONITATE 2-METHYLTRANSFERASE"/>
    <property type="match status" value="1"/>
</dbReference>
<proteinExistence type="predicted"/>
<dbReference type="InterPro" id="IPR013216">
    <property type="entry name" value="Methyltransf_11"/>
</dbReference>
<keyword evidence="2" id="KW-0489">Methyltransferase</keyword>
<dbReference type="OrthoDB" id="9777638at2"/>
<keyword evidence="3" id="KW-1185">Reference proteome</keyword>
<organism evidence="2 3">
    <name type="scientific">Sandarakinorhabdus fusca</name>
    <dbReference type="NCBI Taxonomy" id="1439888"/>
    <lineage>
        <taxon>Bacteria</taxon>
        <taxon>Pseudomonadati</taxon>
        <taxon>Pseudomonadota</taxon>
        <taxon>Alphaproteobacteria</taxon>
        <taxon>Sphingomonadales</taxon>
        <taxon>Sphingosinicellaceae</taxon>
        <taxon>Sandarakinorhabdus</taxon>
    </lineage>
</organism>
<dbReference type="GO" id="GO:0032259">
    <property type="term" value="P:methylation"/>
    <property type="evidence" value="ECO:0007669"/>
    <property type="project" value="UniProtKB-KW"/>
</dbReference>
<dbReference type="AlphaFoldDB" id="A0A7C9GTB8"/>
<evidence type="ECO:0000313" key="2">
    <source>
        <dbReference type="EMBL" id="MQT16049.1"/>
    </source>
</evidence>
<dbReference type="GO" id="GO:0008757">
    <property type="term" value="F:S-adenosylmethionine-dependent methyltransferase activity"/>
    <property type="evidence" value="ECO:0007669"/>
    <property type="project" value="InterPro"/>
</dbReference>
<sequence>MSATPRHDWDPALYAAHAAFVPALGGAVLDLLAPRAGEHILDIGCGDGVLTARIAAAGASVVGIDADAAMVAAAMARGVDARQRDALSLDFGGAFDAVFSNAALHWVGAPAVVTAGVARALKPGGRYVGEFGGHGNIAAIRVAVRAVLATRGYRVEPMETSYYPTAEAFRNVLENGGFRVDMCEIIPRPTPLPTGMTAWLNTFRGGFIESAGVPADKRAQVIEDIRAMLRPVLADEAGNWIADYVRIRFHAHLPPARDSERASTKE</sequence>
<dbReference type="PANTHER" id="PTHR43861">
    <property type="entry name" value="TRANS-ACONITATE 2-METHYLTRANSFERASE-RELATED"/>
    <property type="match status" value="1"/>
</dbReference>